<dbReference type="KEGG" id="nli:G3M70_13185"/>
<name>A0A7T0G1B4_9BACT</name>
<dbReference type="Pfam" id="PF08897">
    <property type="entry name" value="DUF1841"/>
    <property type="match status" value="1"/>
</dbReference>
<gene>
    <name evidence="1" type="ORF">G3M70_13185</name>
</gene>
<evidence type="ECO:0000313" key="2">
    <source>
        <dbReference type="Proteomes" id="UP000594688"/>
    </source>
</evidence>
<dbReference type="EMBL" id="CP048685">
    <property type="protein sequence ID" value="QPJ62778.1"/>
    <property type="molecule type" value="Genomic_DNA"/>
</dbReference>
<reference evidence="1 2" key="1">
    <citation type="submission" date="2020-02" db="EMBL/GenBank/DDBJ databases">
        <title>Genomic and physiological characterization of two novel Nitrospinaceae genera.</title>
        <authorList>
            <person name="Mueller A.J."/>
            <person name="Jung M.-Y."/>
            <person name="Strachan C.R."/>
            <person name="Herbold C.W."/>
            <person name="Kirkegaard R.H."/>
            <person name="Daims H."/>
        </authorList>
    </citation>
    <scope>NUCLEOTIDE SEQUENCE [LARGE SCALE GENOMIC DNA]</scope>
    <source>
        <strain evidence="1">EB</strain>
    </source>
</reference>
<dbReference type="Proteomes" id="UP000594688">
    <property type="component" value="Chromosome"/>
</dbReference>
<sequence length="146" mass="17157">MQFDKETQQRILRVAGQRIEGQDIDEIDERIAHVMDLHPEYEEIWKMGEMAVYPQEIDGKVVNPFVHTVLHVTVDKQIADETPDFVLETFNRLKNEGGEEHEILHAIIGVYADMYFKNFRRGDTFSNLDYKAELDQLYLNKEKQEG</sequence>
<evidence type="ECO:0000313" key="1">
    <source>
        <dbReference type="EMBL" id="QPJ62778.1"/>
    </source>
</evidence>
<protein>
    <submittedName>
        <fullName evidence="1">DUF1841 family protein</fullName>
    </submittedName>
</protein>
<dbReference type="InterPro" id="IPR014993">
    <property type="entry name" value="DUF1841"/>
</dbReference>
<organism evidence="1 2">
    <name type="scientific">Candidatus Nitronauta litoralis</name>
    <dbReference type="NCBI Taxonomy" id="2705533"/>
    <lineage>
        <taxon>Bacteria</taxon>
        <taxon>Pseudomonadati</taxon>
        <taxon>Nitrospinota/Tectimicrobiota group</taxon>
        <taxon>Nitrospinota</taxon>
        <taxon>Nitrospinia</taxon>
        <taxon>Nitrospinales</taxon>
        <taxon>Nitrospinaceae</taxon>
        <taxon>Candidatus Nitronauta</taxon>
    </lineage>
</organism>
<proteinExistence type="predicted"/>
<dbReference type="AlphaFoldDB" id="A0A7T0G1B4"/>
<accession>A0A7T0G1B4</accession>